<gene>
    <name evidence="1" type="ORF">HCB27_16290</name>
    <name evidence="2" type="ORF">HCB27_16775</name>
</gene>
<evidence type="ECO:0000313" key="3">
    <source>
        <dbReference type="Proteomes" id="UP000541735"/>
    </source>
</evidence>
<reference evidence="1 3" key="1">
    <citation type="submission" date="2020-03" db="EMBL/GenBank/DDBJ databases">
        <title>Soil Listeria distribution.</title>
        <authorList>
            <person name="Liao J."/>
            <person name="Wiedmann M."/>
        </authorList>
    </citation>
    <scope>NUCLEOTIDE SEQUENCE [LARGE SCALE GENOMIC DNA]</scope>
    <source>
        <strain evidence="1 3">FSL L7-0259</strain>
    </source>
</reference>
<keyword evidence="1" id="KW-0489">Methyltransferase</keyword>
<dbReference type="GO" id="GO:0008168">
    <property type="term" value="F:methyltransferase activity"/>
    <property type="evidence" value="ECO:0007669"/>
    <property type="project" value="UniProtKB-KW"/>
</dbReference>
<dbReference type="SUPFAM" id="SSF53335">
    <property type="entry name" value="S-adenosyl-L-methionine-dependent methyltransferases"/>
    <property type="match status" value="1"/>
</dbReference>
<dbReference type="EMBL" id="JAARYD010000012">
    <property type="protein sequence ID" value="MBC2178285.1"/>
    <property type="molecule type" value="Genomic_DNA"/>
</dbReference>
<proteinExistence type="predicted"/>
<sequence>MLTNDNINQLIGIKESYQASDRMMALLFDRGRREALFKRFLALEKDVSYDWFHEYFQDEHADRKVHKQDFTPKSIADVLIKAIGNSGVTLDIAAGTGGMTIRKWWNDCLKETPFSYLPANYMYQCEEMSDRALPFLLFNLLIRGMNATVVHGDVLSRKIKQIYFIQNEKNNHLGFSSLNMLPHNKTVCREFDVHAWLEPELNYIESVEFPKHLRLGGVEG</sequence>
<keyword evidence="1" id="KW-0808">Transferase</keyword>
<dbReference type="Gene3D" id="3.40.50.150">
    <property type="entry name" value="Vaccinia Virus protein VP39"/>
    <property type="match status" value="1"/>
</dbReference>
<evidence type="ECO:0000313" key="2">
    <source>
        <dbReference type="EMBL" id="MBC2178285.1"/>
    </source>
</evidence>
<dbReference type="InterPro" id="IPR029063">
    <property type="entry name" value="SAM-dependent_MTases_sf"/>
</dbReference>
<dbReference type="Proteomes" id="UP000541735">
    <property type="component" value="Unassembled WGS sequence"/>
</dbReference>
<dbReference type="AlphaFoldDB" id="A0A7X0Z910"/>
<evidence type="ECO:0000313" key="1">
    <source>
        <dbReference type="EMBL" id="MBC2178188.1"/>
    </source>
</evidence>
<comment type="caution">
    <text evidence="1">The sequence shown here is derived from an EMBL/GenBank/DDBJ whole genome shotgun (WGS) entry which is preliminary data.</text>
</comment>
<dbReference type="RefSeq" id="WP_185549506.1">
    <property type="nucleotide sequence ID" value="NZ_JAARYD010000011.1"/>
</dbReference>
<organism evidence="1 3">
    <name type="scientific">Listeria booriae</name>
    <dbReference type="NCBI Taxonomy" id="1552123"/>
    <lineage>
        <taxon>Bacteria</taxon>
        <taxon>Bacillati</taxon>
        <taxon>Bacillota</taxon>
        <taxon>Bacilli</taxon>
        <taxon>Bacillales</taxon>
        <taxon>Listeriaceae</taxon>
        <taxon>Listeria</taxon>
    </lineage>
</organism>
<name>A0A7X0Z910_9LIST</name>
<dbReference type="EMBL" id="JAARYD010000011">
    <property type="protein sequence ID" value="MBC2178188.1"/>
    <property type="molecule type" value="Genomic_DNA"/>
</dbReference>
<accession>A0A7X0Z910</accession>
<dbReference type="GO" id="GO:0032259">
    <property type="term" value="P:methylation"/>
    <property type="evidence" value="ECO:0007669"/>
    <property type="project" value="UniProtKB-KW"/>
</dbReference>
<protein>
    <submittedName>
        <fullName evidence="1">SAM-dependent DNA methyltransferase</fullName>
    </submittedName>
</protein>